<protein>
    <submittedName>
        <fullName evidence="1">Uncharacterized protein</fullName>
    </submittedName>
</protein>
<dbReference type="AlphaFoldDB" id="A0A6M3LMI8"/>
<evidence type="ECO:0000313" key="1">
    <source>
        <dbReference type="EMBL" id="QJA94271.1"/>
    </source>
</evidence>
<proteinExistence type="predicted"/>
<dbReference type="EMBL" id="MT143217">
    <property type="protein sequence ID" value="QJA94271.1"/>
    <property type="molecule type" value="Genomic_DNA"/>
</dbReference>
<name>A0A6M3LMI8_9ZZZZ</name>
<sequence length="69" mass="7978">MRVTVRIPKGDKCYEDTPRYLCPFFKQVLFDGAADGDCSYLNKRWPLAGMVAHSNDYQKHPKCPSKVRK</sequence>
<organism evidence="1">
    <name type="scientific">viral metagenome</name>
    <dbReference type="NCBI Taxonomy" id="1070528"/>
    <lineage>
        <taxon>unclassified sequences</taxon>
        <taxon>metagenomes</taxon>
        <taxon>organismal metagenomes</taxon>
    </lineage>
</organism>
<accession>A0A6M3LMI8</accession>
<gene>
    <name evidence="1" type="ORF">MM415B03909_0011</name>
</gene>
<reference evidence="1" key="1">
    <citation type="submission" date="2020-03" db="EMBL/GenBank/DDBJ databases">
        <title>The deep terrestrial virosphere.</title>
        <authorList>
            <person name="Holmfeldt K."/>
            <person name="Nilsson E."/>
            <person name="Simone D."/>
            <person name="Lopez-Fernandez M."/>
            <person name="Wu X."/>
            <person name="de Brujin I."/>
            <person name="Lundin D."/>
            <person name="Andersson A."/>
            <person name="Bertilsson S."/>
            <person name="Dopson M."/>
        </authorList>
    </citation>
    <scope>NUCLEOTIDE SEQUENCE</scope>
    <source>
        <strain evidence="1">MM415B03909</strain>
    </source>
</reference>